<dbReference type="Proteomes" id="UP000611723">
    <property type="component" value="Unassembled WGS sequence"/>
</dbReference>
<feature type="region of interest" description="Disordered" evidence="1">
    <location>
        <begin position="41"/>
        <end position="60"/>
    </location>
</feature>
<sequence length="60" mass="7607">MKKIQWEENMTPEQQDLHWAREFIQKPFDERFSYLCKLQMMGRKQPKPNDRQKKRIEWKP</sequence>
<feature type="compositionally biased region" description="Basic and acidic residues" evidence="1">
    <location>
        <begin position="47"/>
        <end position="60"/>
    </location>
</feature>
<dbReference type="AlphaFoldDB" id="A0A934WZD4"/>
<dbReference type="EMBL" id="JAEQBW010000004">
    <property type="protein sequence ID" value="MBK6265682.1"/>
    <property type="molecule type" value="Genomic_DNA"/>
</dbReference>
<protein>
    <submittedName>
        <fullName evidence="2">Uncharacterized protein</fullName>
    </submittedName>
</protein>
<gene>
    <name evidence="2" type="ORF">JKA74_11595</name>
</gene>
<organism evidence="2 3">
    <name type="scientific">Marivirga aurantiaca</name>
    <dbReference type="NCBI Taxonomy" id="2802615"/>
    <lineage>
        <taxon>Bacteria</taxon>
        <taxon>Pseudomonadati</taxon>
        <taxon>Bacteroidota</taxon>
        <taxon>Cytophagia</taxon>
        <taxon>Cytophagales</taxon>
        <taxon>Marivirgaceae</taxon>
        <taxon>Marivirga</taxon>
    </lineage>
</organism>
<evidence type="ECO:0000256" key="1">
    <source>
        <dbReference type="SAM" id="MobiDB-lite"/>
    </source>
</evidence>
<accession>A0A934WZD4</accession>
<reference evidence="2" key="1">
    <citation type="submission" date="2021-01" db="EMBL/GenBank/DDBJ databases">
        <title>Marivirga aurantiaca sp. nov., isolated from intertidal surface sediments.</title>
        <authorList>
            <person name="Zhang M."/>
        </authorList>
    </citation>
    <scope>NUCLEOTIDE SEQUENCE</scope>
    <source>
        <strain evidence="2">S37H4</strain>
    </source>
</reference>
<proteinExistence type="predicted"/>
<keyword evidence="3" id="KW-1185">Reference proteome</keyword>
<evidence type="ECO:0000313" key="3">
    <source>
        <dbReference type="Proteomes" id="UP000611723"/>
    </source>
</evidence>
<evidence type="ECO:0000313" key="2">
    <source>
        <dbReference type="EMBL" id="MBK6265682.1"/>
    </source>
</evidence>
<comment type="caution">
    <text evidence="2">The sequence shown here is derived from an EMBL/GenBank/DDBJ whole genome shotgun (WGS) entry which is preliminary data.</text>
</comment>
<dbReference type="RefSeq" id="WP_201431356.1">
    <property type="nucleotide sequence ID" value="NZ_JAEQBW010000004.1"/>
</dbReference>
<name>A0A934WZD4_9BACT</name>